<accession>A0ABV6Z045</accession>
<gene>
    <name evidence="1" type="ORF">ACFL27_16675</name>
</gene>
<name>A0ABV6Z045_UNCC1</name>
<sequence>MGWFGDSEKKLDEDREKNLTRLFKQLDQEQDPEKKKVILAKIRKIQEDYKETKKKKAKWKFFN</sequence>
<evidence type="ECO:0000313" key="2">
    <source>
        <dbReference type="Proteomes" id="UP001594351"/>
    </source>
</evidence>
<keyword evidence="2" id="KW-1185">Reference proteome</keyword>
<organism evidence="1 2">
    <name type="scientific">candidate division CSSED10-310 bacterium</name>
    <dbReference type="NCBI Taxonomy" id="2855610"/>
    <lineage>
        <taxon>Bacteria</taxon>
        <taxon>Bacteria division CSSED10-310</taxon>
    </lineage>
</organism>
<reference evidence="1 2" key="1">
    <citation type="submission" date="2024-09" db="EMBL/GenBank/DDBJ databases">
        <title>Laminarin stimulates single cell rates of sulfate reduction while oxygen inhibits transcriptomic activity in coastal marine sediment.</title>
        <authorList>
            <person name="Lindsay M."/>
            <person name="Orcutt B."/>
            <person name="Emerson D."/>
            <person name="Stepanauskas R."/>
            <person name="D'Angelo T."/>
        </authorList>
    </citation>
    <scope>NUCLEOTIDE SEQUENCE [LARGE SCALE GENOMIC DNA]</scope>
    <source>
        <strain evidence="1">SAG AM-311-K15</strain>
    </source>
</reference>
<evidence type="ECO:0000313" key="1">
    <source>
        <dbReference type="EMBL" id="MFC1851827.1"/>
    </source>
</evidence>
<comment type="caution">
    <text evidence="1">The sequence shown here is derived from an EMBL/GenBank/DDBJ whole genome shotgun (WGS) entry which is preliminary data.</text>
</comment>
<dbReference type="Proteomes" id="UP001594351">
    <property type="component" value="Unassembled WGS sequence"/>
</dbReference>
<protein>
    <submittedName>
        <fullName evidence="1">Uncharacterized protein</fullName>
    </submittedName>
</protein>
<proteinExistence type="predicted"/>
<dbReference type="EMBL" id="JBHPBY010000229">
    <property type="protein sequence ID" value="MFC1851827.1"/>
    <property type="molecule type" value="Genomic_DNA"/>
</dbReference>